<accession>A0A395RFC8</accession>
<keyword evidence="4" id="KW-1185">Reference proteome</keyword>
<dbReference type="Pfam" id="PF09830">
    <property type="entry name" value="ATP_transf"/>
    <property type="match status" value="1"/>
</dbReference>
<evidence type="ECO:0000259" key="1">
    <source>
        <dbReference type="Pfam" id="PF09830"/>
    </source>
</evidence>
<dbReference type="InterPro" id="IPR045759">
    <property type="entry name" value="Ap4A_phos1/2_N"/>
</dbReference>
<dbReference type="Gene3D" id="3.30.428.70">
    <property type="match status" value="1"/>
</dbReference>
<dbReference type="InterPro" id="IPR043171">
    <property type="entry name" value="Ap4A_phos1/2-like"/>
</dbReference>
<organism evidence="3 4">
    <name type="scientific">Fusarium sporotrichioides</name>
    <dbReference type="NCBI Taxonomy" id="5514"/>
    <lineage>
        <taxon>Eukaryota</taxon>
        <taxon>Fungi</taxon>
        <taxon>Dikarya</taxon>
        <taxon>Ascomycota</taxon>
        <taxon>Pezizomycotina</taxon>
        <taxon>Sordariomycetes</taxon>
        <taxon>Hypocreomycetidae</taxon>
        <taxon>Hypocreales</taxon>
        <taxon>Nectriaceae</taxon>
        <taxon>Fusarium</taxon>
    </lineage>
</organism>
<comment type="caution">
    <text evidence="3">The sequence shown here is derived from an EMBL/GenBank/DDBJ whole genome shotgun (WGS) entry which is preliminary data.</text>
</comment>
<name>A0A395RFC8_FUSSP</name>
<dbReference type="GO" id="GO:0009117">
    <property type="term" value="P:nucleotide metabolic process"/>
    <property type="evidence" value="ECO:0007669"/>
    <property type="project" value="InterPro"/>
</dbReference>
<dbReference type="PANTHER" id="PTHR38420:SF1">
    <property type="entry name" value="PUTATIVE (AFU_ORTHOLOGUE AFUA_5G14690)-RELATED"/>
    <property type="match status" value="1"/>
</dbReference>
<gene>
    <name evidence="3" type="ORF">FSPOR_11818</name>
</gene>
<dbReference type="Proteomes" id="UP000266152">
    <property type="component" value="Unassembled WGS sequence"/>
</dbReference>
<dbReference type="GO" id="GO:0003877">
    <property type="term" value="F:ATP:ADP adenylyltransferase activity"/>
    <property type="evidence" value="ECO:0007669"/>
    <property type="project" value="InterPro"/>
</dbReference>
<dbReference type="STRING" id="5514.A0A395RFC8"/>
<protein>
    <submittedName>
        <fullName evidence="3">Uncharacterized protein</fullName>
    </submittedName>
</protein>
<dbReference type="SUPFAM" id="SSF54197">
    <property type="entry name" value="HIT-like"/>
    <property type="match status" value="1"/>
</dbReference>
<evidence type="ECO:0000313" key="3">
    <source>
        <dbReference type="EMBL" id="RGP58733.1"/>
    </source>
</evidence>
<dbReference type="AlphaFoldDB" id="A0A395RFC8"/>
<dbReference type="PANTHER" id="PTHR38420">
    <property type="entry name" value="AP-4-A PHOSPHORYLASE II"/>
    <property type="match status" value="1"/>
</dbReference>
<dbReference type="EMBL" id="PXOF01000278">
    <property type="protein sequence ID" value="RGP58733.1"/>
    <property type="molecule type" value="Genomic_DNA"/>
</dbReference>
<dbReference type="InterPro" id="IPR009163">
    <property type="entry name" value="Ap4A_phos1/2"/>
</dbReference>
<feature type="domain" description="Ap4A phosphorylase 1/2 N-terminal" evidence="2">
    <location>
        <begin position="98"/>
        <end position="177"/>
    </location>
</feature>
<feature type="domain" description="ATP adenylyltransferase C-terminal" evidence="1">
    <location>
        <begin position="193"/>
        <end position="305"/>
    </location>
</feature>
<evidence type="ECO:0000313" key="4">
    <source>
        <dbReference type="Proteomes" id="UP000266152"/>
    </source>
</evidence>
<evidence type="ECO:0000259" key="2">
    <source>
        <dbReference type="Pfam" id="PF19327"/>
    </source>
</evidence>
<dbReference type="InterPro" id="IPR036265">
    <property type="entry name" value="HIT-like_sf"/>
</dbReference>
<dbReference type="GO" id="GO:0005524">
    <property type="term" value="F:ATP binding"/>
    <property type="evidence" value="ECO:0007669"/>
    <property type="project" value="InterPro"/>
</dbReference>
<sequence>MAYDSLERIVGGPALLSRFDALTKSGLVLYDENQKIVEHTDGDLKFQFVLTKALIKKPTLSAPEQQSVSTSGLSNDKQLLPGSDIDTNGFEMGGRQGSSHFLIANKFCFSRPHLMMLTRDGYRRQYEPLDHADFEAVWHTLVTLNNATTDYVVFFNCGKDGGCSRLHKHVQLMPLPARGFAVDFLNSNSTEEPKVPFEWFYHKFEDSATDCSKEAEIYQQLLQQATEVWKASTGKNLPEGEACPHNVAFTSRCIVVIPRRHAAVNKEADVNSLGMLGVIAVATKKEIENWVKLGLTDSLRELGVPKNMGLTQGRDCC</sequence>
<proteinExistence type="predicted"/>
<reference evidence="3 4" key="1">
    <citation type="journal article" date="2018" name="PLoS Pathog.">
        <title>Evolution of structural diversity of trichothecenes, a family of toxins produced by plant pathogenic and entomopathogenic fungi.</title>
        <authorList>
            <person name="Proctor R.H."/>
            <person name="McCormick S.P."/>
            <person name="Kim H.S."/>
            <person name="Cardoza R.E."/>
            <person name="Stanley A.M."/>
            <person name="Lindo L."/>
            <person name="Kelly A."/>
            <person name="Brown D.W."/>
            <person name="Lee T."/>
            <person name="Vaughan M.M."/>
            <person name="Alexander N.J."/>
            <person name="Busman M."/>
            <person name="Gutierrez S."/>
        </authorList>
    </citation>
    <scope>NUCLEOTIDE SEQUENCE [LARGE SCALE GENOMIC DNA]</scope>
    <source>
        <strain evidence="3 4">NRRL 3299</strain>
    </source>
</reference>
<dbReference type="Pfam" id="PF19327">
    <property type="entry name" value="Ap4A_phos_N"/>
    <property type="match status" value="1"/>
</dbReference>
<dbReference type="InterPro" id="IPR019200">
    <property type="entry name" value="ATP_adenylylTrfase_C"/>
</dbReference>